<gene>
    <name evidence="1" type="ORF">GBAR_LOCUS9413</name>
</gene>
<organism evidence="1 2">
    <name type="scientific">Geodia barretti</name>
    <name type="common">Barrett's horny sponge</name>
    <dbReference type="NCBI Taxonomy" id="519541"/>
    <lineage>
        <taxon>Eukaryota</taxon>
        <taxon>Metazoa</taxon>
        <taxon>Porifera</taxon>
        <taxon>Demospongiae</taxon>
        <taxon>Heteroscleromorpha</taxon>
        <taxon>Tetractinellida</taxon>
        <taxon>Astrophorina</taxon>
        <taxon>Geodiidae</taxon>
        <taxon>Geodia</taxon>
    </lineage>
</organism>
<dbReference type="AlphaFoldDB" id="A0AA35RP27"/>
<accession>A0AA35RP27</accession>
<name>A0AA35RP27_GEOBA</name>
<evidence type="ECO:0000313" key="2">
    <source>
        <dbReference type="Proteomes" id="UP001174909"/>
    </source>
</evidence>
<dbReference type="Proteomes" id="UP001174909">
    <property type="component" value="Unassembled WGS sequence"/>
</dbReference>
<dbReference type="EMBL" id="CASHTH010001420">
    <property type="protein sequence ID" value="CAI8015119.1"/>
    <property type="molecule type" value="Genomic_DNA"/>
</dbReference>
<evidence type="ECO:0000313" key="1">
    <source>
        <dbReference type="EMBL" id="CAI8015119.1"/>
    </source>
</evidence>
<reference evidence="1" key="1">
    <citation type="submission" date="2023-03" db="EMBL/GenBank/DDBJ databases">
        <authorList>
            <person name="Steffen K."/>
            <person name="Cardenas P."/>
        </authorList>
    </citation>
    <scope>NUCLEOTIDE SEQUENCE</scope>
</reference>
<proteinExistence type="predicted"/>
<protein>
    <submittedName>
        <fullName evidence="1">Uncharacterized protein</fullName>
    </submittedName>
</protein>
<comment type="caution">
    <text evidence="1">The sequence shown here is derived from an EMBL/GenBank/DDBJ whole genome shotgun (WGS) entry which is preliminary data.</text>
</comment>
<keyword evidence="2" id="KW-1185">Reference proteome</keyword>
<sequence length="53" mass="5763">MGEPHHWNTPPSSITPVGSWTVPNLTVRWIAENPSSSPLVRATLSRAGTKRSP</sequence>